<keyword evidence="2" id="KW-0677">Repeat</keyword>
<dbReference type="SUPFAM" id="SSF82171">
    <property type="entry name" value="DPP6 N-terminal domain-like"/>
    <property type="match status" value="1"/>
</dbReference>
<dbReference type="Proteomes" id="UP000256388">
    <property type="component" value="Unassembled WGS sequence"/>
</dbReference>
<dbReference type="InterPro" id="IPR011047">
    <property type="entry name" value="Quinoprotein_ADH-like_sf"/>
</dbReference>
<reference evidence="4 5" key="1">
    <citation type="submission" date="2018-08" db="EMBL/GenBank/DDBJ databases">
        <title>Genomic Encyclopedia of Type Strains, Phase IV (KMG-IV): sequencing the most valuable type-strain genomes for metagenomic binning, comparative biology and taxonomic classification.</title>
        <authorList>
            <person name="Goeker M."/>
        </authorList>
    </citation>
    <scope>NUCLEOTIDE SEQUENCE [LARGE SCALE GENOMIC DNA]</scope>
    <source>
        <strain evidence="4 5">DSM 23923</strain>
    </source>
</reference>
<dbReference type="SMART" id="SM00320">
    <property type="entry name" value="WD40"/>
    <property type="match status" value="6"/>
</dbReference>
<dbReference type="CDD" id="cd00200">
    <property type="entry name" value="WD40"/>
    <property type="match status" value="1"/>
</dbReference>
<dbReference type="SUPFAM" id="SSF50998">
    <property type="entry name" value="Quinoprotein alcohol dehydrogenase-like"/>
    <property type="match status" value="1"/>
</dbReference>
<feature type="repeat" description="WD" evidence="3">
    <location>
        <begin position="395"/>
        <end position="436"/>
    </location>
</feature>
<dbReference type="PROSITE" id="PS50082">
    <property type="entry name" value="WD_REPEATS_2"/>
    <property type="match status" value="3"/>
</dbReference>
<protein>
    <submittedName>
        <fullName evidence="4">WD40 repeat protein</fullName>
    </submittedName>
</protein>
<sequence length="795" mass="92733">MSNEKSLKIQNEEQQALQKVVSFEKSLRESCVPEKAMRQVITARVRKEVFDQFAFSPDGKRIAFKIADLIYIWDREQDRSIQVLKHEGSVDCIAFSKDGKEIYAIVDGAFHIQNIESGEIKNSFPVDWGTERINVISEEIVIVKQSVYEKLLRLNLRTGEILNYEFRFGSYAISSKCNEIVTTSFMYEQDEGGKITKHWYAIQFWDIETGKEIQNRRIDLGKDELTGIVTSSDESEIYIFLKKEPVLLIIDQKSRKIRKYDFSYQTKIHMYRPVISPDGKYLLASGSIHRETLYLIETATGRILKMIDGDFNGYEFSPDGTELAIDRRSKKEPYPDRGIEIWNLATYEKTRILDRSMDSQTNFALSPRGDCFVTGASNNDLIIWRIDTGYPQHTLSGHTQFITDTKFSPDGKYLASTGWDKTVRIWDVSTGYCVNKIYFDHKPNTLAFSPNGRYLAVTENHYQQKYKIEIIDIRTGNTKYKMEQKEYWGTYIEFTKTGQTLIISDRTNSYKLSPVSFWDYETGKIHSFNMDNKSLNKRYGYSFIFSNIHYYQGQKTYMIGEIKNNIHVFDIESGEDDICFEEHKDVISAMELHPNKPILISADERNQIIKWNVKTGERLQVFQGLAPCAWSWRHIRSLAITENEKLLIASSFDGKLHYWDYETGRFLATSYALDQGYLWVTPPDEFAPNGWLHTDRPDLISLIEMNKEDQGNPTFIYKDDQRFKDYMQIYNDQDMVMTRINNWDRYQELLNIRLGNKNIVSDHLLEQGNIVLRLLPNNSDQRTGRNSTDNEKHTL</sequence>
<dbReference type="EMBL" id="QUMS01000001">
    <property type="protein sequence ID" value="REG10526.1"/>
    <property type="molecule type" value="Genomic_DNA"/>
</dbReference>
<gene>
    <name evidence="4" type="ORF">DFR64_0385</name>
</gene>
<dbReference type="InterPro" id="IPR015943">
    <property type="entry name" value="WD40/YVTN_repeat-like_dom_sf"/>
</dbReference>
<dbReference type="Pfam" id="PF00400">
    <property type="entry name" value="WD40"/>
    <property type="match status" value="2"/>
</dbReference>
<feature type="repeat" description="WD" evidence="3">
    <location>
        <begin position="635"/>
        <end position="669"/>
    </location>
</feature>
<dbReference type="OrthoDB" id="135360at2"/>
<dbReference type="Gene3D" id="2.130.10.10">
    <property type="entry name" value="YVTN repeat-like/Quinoprotein amine dehydrogenase"/>
    <property type="match status" value="4"/>
</dbReference>
<dbReference type="RefSeq" id="WP_116223702.1">
    <property type="nucleotide sequence ID" value="NZ_AP018437.1"/>
</dbReference>
<dbReference type="Pfam" id="PF07676">
    <property type="entry name" value="PD40"/>
    <property type="match status" value="1"/>
</dbReference>
<dbReference type="PROSITE" id="PS00678">
    <property type="entry name" value="WD_REPEATS_1"/>
    <property type="match status" value="1"/>
</dbReference>
<evidence type="ECO:0000313" key="5">
    <source>
        <dbReference type="Proteomes" id="UP000256388"/>
    </source>
</evidence>
<dbReference type="PANTHER" id="PTHR19848">
    <property type="entry name" value="WD40 REPEAT PROTEIN"/>
    <property type="match status" value="1"/>
</dbReference>
<dbReference type="InterPro" id="IPR001680">
    <property type="entry name" value="WD40_rpt"/>
</dbReference>
<feature type="repeat" description="WD" evidence="3">
    <location>
        <begin position="580"/>
        <end position="621"/>
    </location>
</feature>
<proteinExistence type="predicted"/>
<evidence type="ECO:0000256" key="2">
    <source>
        <dbReference type="ARBA" id="ARBA00022737"/>
    </source>
</evidence>
<dbReference type="InterPro" id="IPR011659">
    <property type="entry name" value="WD40"/>
</dbReference>
<evidence type="ECO:0000256" key="1">
    <source>
        <dbReference type="ARBA" id="ARBA00022574"/>
    </source>
</evidence>
<dbReference type="InterPro" id="IPR019775">
    <property type="entry name" value="WD40_repeat_CS"/>
</dbReference>
<accession>A0A347ZUA8</accession>
<keyword evidence="1 3" id="KW-0853">WD repeat</keyword>
<name>A0A347ZUA8_9CHLR</name>
<comment type="caution">
    <text evidence="4">The sequence shown here is derived from an EMBL/GenBank/DDBJ whole genome shotgun (WGS) entry which is preliminary data.</text>
</comment>
<evidence type="ECO:0000256" key="3">
    <source>
        <dbReference type="PROSITE-ProRule" id="PRU00221"/>
    </source>
</evidence>
<dbReference type="PROSITE" id="PS50294">
    <property type="entry name" value="WD_REPEATS_REGION"/>
    <property type="match status" value="1"/>
</dbReference>
<dbReference type="PANTHER" id="PTHR19848:SF8">
    <property type="entry name" value="F-BOX AND WD REPEAT DOMAIN CONTAINING 7"/>
    <property type="match status" value="1"/>
</dbReference>
<organism evidence="4 5">
    <name type="scientific">Pelolinea submarina</name>
    <dbReference type="NCBI Taxonomy" id="913107"/>
    <lineage>
        <taxon>Bacteria</taxon>
        <taxon>Bacillati</taxon>
        <taxon>Chloroflexota</taxon>
        <taxon>Anaerolineae</taxon>
        <taxon>Anaerolineales</taxon>
        <taxon>Anaerolineaceae</taxon>
        <taxon>Pelolinea</taxon>
    </lineage>
</organism>
<evidence type="ECO:0000313" key="4">
    <source>
        <dbReference type="EMBL" id="REG10526.1"/>
    </source>
</evidence>
<keyword evidence="5" id="KW-1185">Reference proteome</keyword>
<dbReference type="AlphaFoldDB" id="A0A347ZUA8"/>